<keyword evidence="2" id="KW-1185">Reference proteome</keyword>
<reference evidence="1" key="1">
    <citation type="submission" date="2021-06" db="EMBL/GenBank/DDBJ databases">
        <authorList>
            <person name="Kallberg Y."/>
            <person name="Tangrot J."/>
            <person name="Rosling A."/>
        </authorList>
    </citation>
    <scope>NUCLEOTIDE SEQUENCE</scope>
    <source>
        <strain evidence="1">MA461A</strain>
    </source>
</reference>
<name>A0ACA9LV16_9GLOM</name>
<organism evidence="1 2">
    <name type="scientific">Racocetra persica</name>
    <dbReference type="NCBI Taxonomy" id="160502"/>
    <lineage>
        <taxon>Eukaryota</taxon>
        <taxon>Fungi</taxon>
        <taxon>Fungi incertae sedis</taxon>
        <taxon>Mucoromycota</taxon>
        <taxon>Glomeromycotina</taxon>
        <taxon>Glomeromycetes</taxon>
        <taxon>Diversisporales</taxon>
        <taxon>Gigasporaceae</taxon>
        <taxon>Racocetra</taxon>
    </lineage>
</organism>
<protein>
    <submittedName>
        <fullName evidence="1">25146_t:CDS:1</fullName>
    </submittedName>
</protein>
<dbReference type="EMBL" id="CAJVQC010005036">
    <property type="protein sequence ID" value="CAG8548323.1"/>
    <property type="molecule type" value="Genomic_DNA"/>
</dbReference>
<accession>A0ACA9LV16</accession>
<gene>
    <name evidence="1" type="ORF">RPERSI_LOCUS3852</name>
</gene>
<evidence type="ECO:0000313" key="2">
    <source>
        <dbReference type="Proteomes" id="UP000789920"/>
    </source>
</evidence>
<sequence>MSQKNKAKSTPILKKPSNASTDLSEVHQNLLNFRNQSFTTYQEREDQLKTPSEFSNNDGDFFDNYEEKETEEVESYCTDGSADDEELYKEENPFANPENDIKELVQVETLNEKQKEKTTYLLRQFGNLFAIRLD</sequence>
<comment type="caution">
    <text evidence="1">The sequence shown here is derived from an EMBL/GenBank/DDBJ whole genome shotgun (WGS) entry which is preliminary data.</text>
</comment>
<evidence type="ECO:0000313" key="1">
    <source>
        <dbReference type="EMBL" id="CAG8548323.1"/>
    </source>
</evidence>
<dbReference type="Proteomes" id="UP000789920">
    <property type="component" value="Unassembled WGS sequence"/>
</dbReference>
<proteinExistence type="predicted"/>